<evidence type="ECO:0000313" key="3">
    <source>
        <dbReference type="Proteomes" id="UP000198917"/>
    </source>
</evidence>
<feature type="compositionally biased region" description="Low complexity" evidence="1">
    <location>
        <begin position="1"/>
        <end position="12"/>
    </location>
</feature>
<comment type="caution">
    <text evidence="2">The sequence shown here is derived from an EMBL/GenBank/DDBJ whole genome shotgun (WGS) entry which is preliminary data.</text>
</comment>
<name>A0A7Z7BHZ6_9HYPH</name>
<evidence type="ECO:0000313" key="2">
    <source>
        <dbReference type="EMBL" id="SDJ28099.1"/>
    </source>
</evidence>
<feature type="region of interest" description="Disordered" evidence="1">
    <location>
        <begin position="1"/>
        <end position="36"/>
    </location>
</feature>
<dbReference type="Proteomes" id="UP000198917">
    <property type="component" value="Unassembled WGS sequence"/>
</dbReference>
<evidence type="ECO:0000256" key="1">
    <source>
        <dbReference type="SAM" id="MobiDB-lite"/>
    </source>
</evidence>
<dbReference type="RefSeq" id="WP_080808491.1">
    <property type="nucleotide sequence ID" value="NZ_CP048558.1"/>
</dbReference>
<reference evidence="2 3" key="1">
    <citation type="submission" date="2016-10" db="EMBL/GenBank/DDBJ databases">
        <authorList>
            <person name="Varghese N."/>
            <person name="Submissions S."/>
        </authorList>
    </citation>
    <scope>NUCLEOTIDE SEQUENCE [LARGE SCALE GENOMIC DNA]</scope>
    <source>
        <strain evidence="2 3">PDC82</strain>
    </source>
</reference>
<dbReference type="AlphaFoldDB" id="A0A7Z7BHZ6"/>
<dbReference type="EMBL" id="FNEW01000001">
    <property type="protein sequence ID" value="SDJ28099.1"/>
    <property type="molecule type" value="Genomic_DNA"/>
</dbReference>
<gene>
    <name evidence="2" type="ORF">SAMN05428983_0967</name>
</gene>
<accession>A0A7Z7BHZ6</accession>
<sequence>MGTSSSSRGSGSKQPMVPPWADDQPGSPIPPAPPKRFQAFRTSFGKYLKSGDAGDLRRSLGHYAKTSTGGSGVGPRRFGSVYSSGGEFYEVLKSLGGDGGVAADQGLSKDSLAGQPLDVVCQRLAEVLAPENGDADRIREAIDEAMLEVLGEGDFDPASLDDETIDRVMGEYLSQTVFQEIVEEVGGSWANAPDESRTSTAEAELLELIRVVVDGNLGPKLADGKAITKSDVQRFMRETVVEVWKEWESFDE</sequence>
<protein>
    <submittedName>
        <fullName evidence="2">Uncharacterized protein</fullName>
    </submittedName>
</protein>
<organism evidence="2 3">
    <name type="scientific">Agrobacterium fabrum</name>
    <dbReference type="NCBI Taxonomy" id="1176649"/>
    <lineage>
        <taxon>Bacteria</taxon>
        <taxon>Pseudomonadati</taxon>
        <taxon>Pseudomonadota</taxon>
        <taxon>Alphaproteobacteria</taxon>
        <taxon>Hyphomicrobiales</taxon>
        <taxon>Rhizobiaceae</taxon>
        <taxon>Rhizobium/Agrobacterium group</taxon>
        <taxon>Agrobacterium</taxon>
        <taxon>Agrobacterium tumefaciens complex</taxon>
    </lineage>
</organism>
<proteinExistence type="predicted"/>